<dbReference type="Pfam" id="PF01569">
    <property type="entry name" value="PAP2"/>
    <property type="match status" value="1"/>
</dbReference>
<evidence type="ECO:0000313" key="10">
    <source>
        <dbReference type="Proteomes" id="UP000585050"/>
    </source>
</evidence>
<feature type="domain" description="Phosphatidic acid phosphatase type 2/haloperoxidase" evidence="8">
    <location>
        <begin position="141"/>
        <end position="273"/>
    </location>
</feature>
<keyword evidence="10" id="KW-1185">Reference proteome</keyword>
<dbReference type="CDD" id="cd01610">
    <property type="entry name" value="PAP2_like"/>
    <property type="match status" value="1"/>
</dbReference>
<dbReference type="PANTHER" id="PTHR10165">
    <property type="entry name" value="LIPID PHOSPHATE PHOSPHATASE"/>
    <property type="match status" value="1"/>
</dbReference>
<accession>A0A7X8SJZ6</accession>
<evidence type="ECO:0000259" key="8">
    <source>
        <dbReference type="Pfam" id="PF01569"/>
    </source>
</evidence>
<evidence type="ECO:0000256" key="5">
    <source>
        <dbReference type="ARBA" id="ARBA00023136"/>
    </source>
</evidence>
<dbReference type="GO" id="GO:0008195">
    <property type="term" value="F:phosphatidate phosphatase activity"/>
    <property type="evidence" value="ECO:0007669"/>
    <property type="project" value="TreeGrafter"/>
</dbReference>
<comment type="caution">
    <text evidence="9">The sequence shown here is derived from an EMBL/GenBank/DDBJ whole genome shotgun (WGS) entry which is preliminary data.</text>
</comment>
<dbReference type="AlphaFoldDB" id="A0A7X8SJZ6"/>
<dbReference type="InterPro" id="IPR043216">
    <property type="entry name" value="PAP-like"/>
</dbReference>
<comment type="similarity">
    <text evidence="2">Belongs to the PA-phosphatase related phosphoesterase family.</text>
</comment>
<organism evidence="9 10">
    <name type="scientific">Flammeovirga agarivorans</name>
    <dbReference type="NCBI Taxonomy" id="2726742"/>
    <lineage>
        <taxon>Bacteria</taxon>
        <taxon>Pseudomonadati</taxon>
        <taxon>Bacteroidota</taxon>
        <taxon>Cytophagia</taxon>
        <taxon>Cytophagales</taxon>
        <taxon>Flammeovirgaceae</taxon>
        <taxon>Flammeovirga</taxon>
    </lineage>
</organism>
<proteinExistence type="inferred from homology"/>
<evidence type="ECO:0000256" key="4">
    <source>
        <dbReference type="ARBA" id="ARBA00022989"/>
    </source>
</evidence>
<evidence type="ECO:0000256" key="7">
    <source>
        <dbReference type="SAM" id="SignalP"/>
    </source>
</evidence>
<comment type="subcellular location">
    <subcellularLocation>
        <location evidence="1">Membrane</location>
        <topology evidence="1">Multi-pass membrane protein</topology>
    </subcellularLocation>
</comment>
<keyword evidence="7" id="KW-0732">Signal</keyword>
<feature type="chain" id="PRO_5031552734" evidence="7">
    <location>
        <begin position="21"/>
        <end position="304"/>
    </location>
</feature>
<evidence type="ECO:0000256" key="6">
    <source>
        <dbReference type="SAM" id="Phobius"/>
    </source>
</evidence>
<feature type="transmembrane region" description="Helical" evidence="6">
    <location>
        <begin position="249"/>
        <end position="270"/>
    </location>
</feature>
<keyword evidence="3 6" id="KW-0812">Transmembrane</keyword>
<feature type="signal peptide" evidence="7">
    <location>
        <begin position="1"/>
        <end position="20"/>
    </location>
</feature>
<evidence type="ECO:0000256" key="2">
    <source>
        <dbReference type="ARBA" id="ARBA00008816"/>
    </source>
</evidence>
<evidence type="ECO:0000256" key="3">
    <source>
        <dbReference type="ARBA" id="ARBA00022692"/>
    </source>
</evidence>
<dbReference type="EMBL" id="JABAIL010000003">
    <property type="protein sequence ID" value="NLR91616.1"/>
    <property type="molecule type" value="Genomic_DNA"/>
</dbReference>
<feature type="transmembrane region" description="Helical" evidence="6">
    <location>
        <begin position="51"/>
        <end position="70"/>
    </location>
</feature>
<keyword evidence="4 6" id="KW-1133">Transmembrane helix</keyword>
<evidence type="ECO:0000256" key="1">
    <source>
        <dbReference type="ARBA" id="ARBA00004141"/>
    </source>
</evidence>
<sequence length="304" mass="34160">MSKKLNLLFILLALTTSLWAQSSVTTADSVNFQAQSTKKWYQSKSDVYYAPPISSAAIAAAGLIANVYGIKRLNDRPSISEETITALNINDVNPFDRGVFDHPVEEREDSHNFTDWGLYISVVLPFTLFIDDAIREDWLEVALMYAETQFITVNLYNYLGPGLVTRYRPITYMHGHPDVPMSELTDNNNARSFFSGHTANTSTGAFFFAKVLTDYHPEWSTAAKIGLFAGASIPPILVGYYRTRAYKHFYSDVIVGGAVGALTGVFIPQIHKWMRKKRNKNGKDTSFMPIMQPNMMGMYVKATF</sequence>
<evidence type="ECO:0000313" key="9">
    <source>
        <dbReference type="EMBL" id="NLR91616.1"/>
    </source>
</evidence>
<keyword evidence="5 6" id="KW-0472">Membrane</keyword>
<dbReference type="Gene3D" id="1.20.144.10">
    <property type="entry name" value="Phosphatidic acid phosphatase type 2/haloperoxidase"/>
    <property type="match status" value="1"/>
</dbReference>
<dbReference type="InterPro" id="IPR036938">
    <property type="entry name" value="PAP2/HPO_sf"/>
</dbReference>
<name>A0A7X8SJZ6_9BACT</name>
<dbReference type="InterPro" id="IPR000326">
    <property type="entry name" value="PAP2/HPO"/>
</dbReference>
<reference evidence="9 10" key="1">
    <citation type="submission" date="2020-04" db="EMBL/GenBank/DDBJ databases">
        <title>Flammeovirga sp. SR4, a novel species isolated from seawater.</title>
        <authorList>
            <person name="Wang X."/>
        </authorList>
    </citation>
    <scope>NUCLEOTIDE SEQUENCE [LARGE SCALE GENOMIC DNA]</scope>
    <source>
        <strain evidence="9 10">SR4</strain>
    </source>
</reference>
<protein>
    <submittedName>
        <fullName evidence="9">Phosphatase PAP2 family protein</fullName>
    </submittedName>
</protein>
<dbReference type="SUPFAM" id="SSF48317">
    <property type="entry name" value="Acid phosphatase/Vanadium-dependent haloperoxidase"/>
    <property type="match status" value="1"/>
</dbReference>
<dbReference type="RefSeq" id="WP_168882334.1">
    <property type="nucleotide sequence ID" value="NZ_JABAIL010000003.1"/>
</dbReference>
<dbReference type="GO" id="GO:0006644">
    <property type="term" value="P:phospholipid metabolic process"/>
    <property type="evidence" value="ECO:0007669"/>
    <property type="project" value="InterPro"/>
</dbReference>
<dbReference type="GO" id="GO:0046839">
    <property type="term" value="P:phospholipid dephosphorylation"/>
    <property type="evidence" value="ECO:0007669"/>
    <property type="project" value="TreeGrafter"/>
</dbReference>
<dbReference type="PANTHER" id="PTHR10165:SF35">
    <property type="entry name" value="RE23632P"/>
    <property type="match status" value="1"/>
</dbReference>
<dbReference type="Proteomes" id="UP000585050">
    <property type="component" value="Unassembled WGS sequence"/>
</dbReference>
<dbReference type="GO" id="GO:0016020">
    <property type="term" value="C:membrane"/>
    <property type="evidence" value="ECO:0007669"/>
    <property type="project" value="UniProtKB-SubCell"/>
</dbReference>
<gene>
    <name evidence="9" type="ORF">HGP29_10385</name>
</gene>